<sequence>MIKAPKSVSATVLMSCAHFSDEAKCFTCHPNLKPTPCDHFLNAKKCWVCHPNLKRSTKKKGKATANAADAEDDSNKSASESYMSFLFDSVGLFMKKNSKMFDENKHQSCHSRDAVICRMTKTDVKAMSRLAHGQLYFQLNYACLTECPNCAYLI</sequence>
<gene>
    <name evidence="1" type="ORF">ROZALSC1DRAFT_26251</name>
</gene>
<name>A0A4P9Y9S8_ROZAC</name>
<organism evidence="1 2">
    <name type="scientific">Rozella allomycis (strain CSF55)</name>
    <dbReference type="NCBI Taxonomy" id="988480"/>
    <lineage>
        <taxon>Eukaryota</taxon>
        <taxon>Fungi</taxon>
        <taxon>Fungi incertae sedis</taxon>
        <taxon>Cryptomycota</taxon>
        <taxon>Cryptomycota incertae sedis</taxon>
        <taxon>Rozella</taxon>
    </lineage>
</organism>
<evidence type="ECO:0000313" key="2">
    <source>
        <dbReference type="Proteomes" id="UP000281549"/>
    </source>
</evidence>
<dbReference type="EMBL" id="ML008405">
    <property type="protein sequence ID" value="RKP15624.1"/>
    <property type="molecule type" value="Genomic_DNA"/>
</dbReference>
<proteinExistence type="predicted"/>
<accession>A0A4P9Y9S8</accession>
<protein>
    <submittedName>
        <fullName evidence="1">Uncharacterized protein</fullName>
    </submittedName>
</protein>
<reference evidence="2" key="1">
    <citation type="journal article" date="2018" name="Nat. Microbiol.">
        <title>Leveraging single-cell genomics to expand the fungal tree of life.</title>
        <authorList>
            <person name="Ahrendt S.R."/>
            <person name="Quandt C.A."/>
            <person name="Ciobanu D."/>
            <person name="Clum A."/>
            <person name="Salamov A."/>
            <person name="Andreopoulos B."/>
            <person name="Cheng J.F."/>
            <person name="Woyke T."/>
            <person name="Pelin A."/>
            <person name="Henrissat B."/>
            <person name="Reynolds N.K."/>
            <person name="Benny G.L."/>
            <person name="Smith M.E."/>
            <person name="James T.Y."/>
            <person name="Grigoriev I.V."/>
        </authorList>
    </citation>
    <scope>NUCLEOTIDE SEQUENCE [LARGE SCALE GENOMIC DNA]</scope>
    <source>
        <strain evidence="2">CSF55</strain>
    </source>
</reference>
<evidence type="ECO:0000313" key="1">
    <source>
        <dbReference type="EMBL" id="RKP15624.1"/>
    </source>
</evidence>
<dbReference type="Proteomes" id="UP000281549">
    <property type="component" value="Unassembled WGS sequence"/>
</dbReference>
<dbReference type="AlphaFoldDB" id="A0A4P9Y9S8"/>